<organism evidence="1 2">
    <name type="scientific">Pseudoalteromonas piscicida</name>
    <dbReference type="NCBI Taxonomy" id="43662"/>
    <lineage>
        <taxon>Bacteria</taxon>
        <taxon>Pseudomonadati</taxon>
        <taxon>Pseudomonadota</taxon>
        <taxon>Gammaproteobacteria</taxon>
        <taxon>Alteromonadales</taxon>
        <taxon>Pseudoalteromonadaceae</taxon>
        <taxon>Pseudoalteromonas</taxon>
    </lineage>
</organism>
<keyword evidence="2" id="KW-1185">Reference proteome</keyword>
<reference evidence="2" key="1">
    <citation type="journal article" date="2019" name="Genome Announc.">
        <title>Draft Genome Sequence of Pseudoalteromonas piscicida Strain 36Y ROTHPW, an Hypersaline Seawater Isolate from the South Coast of Sonora, Mexico.</title>
        <authorList>
            <person name="Sanchez-Diaz R."/>
            <person name="Molina-Garza Z.J."/>
            <person name="Cruz-Suarez L.E."/>
            <person name="Selvin J."/>
            <person name="Kiran G.S."/>
            <person name="Ibarra-Gamez J.C."/>
            <person name="Gomez-Gil B."/>
            <person name="Galaviz-Silva L."/>
        </authorList>
    </citation>
    <scope>NUCLEOTIDE SEQUENCE [LARGE SCALE GENOMIC DNA]</scope>
    <source>
        <strain evidence="2">36Y_RITHPW</strain>
    </source>
</reference>
<feature type="non-terminal residue" evidence="1">
    <location>
        <position position="1"/>
    </location>
</feature>
<accession>A0A2A5JSQ4</accession>
<dbReference type="RefSeq" id="WP_099641349.1">
    <property type="nucleotide sequence ID" value="NZ_NKHF01000029.1"/>
</dbReference>
<protein>
    <submittedName>
        <fullName evidence="1">Uncharacterized protein</fullName>
    </submittedName>
</protein>
<gene>
    <name evidence="1" type="ORF">CEX98_06775</name>
</gene>
<name>A0A2A5JSQ4_PSEO7</name>
<comment type="caution">
    <text evidence="1">The sequence shown here is derived from an EMBL/GenBank/DDBJ whole genome shotgun (WGS) entry which is preliminary data.</text>
</comment>
<proteinExistence type="predicted"/>
<dbReference type="Proteomes" id="UP000228621">
    <property type="component" value="Unassembled WGS sequence"/>
</dbReference>
<evidence type="ECO:0000313" key="1">
    <source>
        <dbReference type="EMBL" id="PCK32426.1"/>
    </source>
</evidence>
<sequence>KATAQTISLNAFKSQCGQEVAYSTDIVFHNADGDPVGSVKTDSNGAFNGALPEGTKHLSVIGDVRDRDLETFKQIYTELDISERTNLGDFYFQNYTENCGCSEYLVDKSELSGDIANAAMRYGSGNILRNSVKICPDQTELYITATDYRYDLGKAAIVKVPTDSDTIKLSNSDFAYDGLAIEPVFWTDAEFMSTRGYINSLGRYVFGQSVSGQSTDSMYIFPAHTDVNFLNQYITQSVSVNRIDIDFYVYARNAVSEEGKYTLTQLPEISTALSDDLIAASNSGAASYDFSSTDERFARATWGFSFLVDDAAETRFDWSIRGGIRGEIPDLSFGQVFPEPKGQIDLEILSIYLYGYEGQATDNKSFSALLDEYAKGDSRENRKFDNLVSIEVVANLDTVY</sequence>
<dbReference type="AlphaFoldDB" id="A0A2A5JSQ4"/>
<evidence type="ECO:0000313" key="2">
    <source>
        <dbReference type="Proteomes" id="UP000228621"/>
    </source>
</evidence>
<dbReference type="EMBL" id="NKHF01000029">
    <property type="protein sequence ID" value="PCK32426.1"/>
    <property type="molecule type" value="Genomic_DNA"/>
</dbReference>